<sequence>MSICVSGDFHFSHHLKGGAVHRKHSRFKRQMVHEIHGIRRRKIKPGANLLGIDGPDSHKIGHRFAFRKQTLRSIDATPRLLWIREMFYT</sequence>
<dbReference type="EMBL" id="JAAMPC010000007">
    <property type="protein sequence ID" value="KAG2304061.1"/>
    <property type="molecule type" value="Genomic_DNA"/>
</dbReference>
<evidence type="ECO:0000313" key="2">
    <source>
        <dbReference type="Proteomes" id="UP000886595"/>
    </source>
</evidence>
<dbReference type="AlphaFoldDB" id="A0A8X7SCX7"/>
<accession>A0A8X7SCX7</accession>
<proteinExistence type="predicted"/>
<gene>
    <name evidence="1" type="ORF">Bca52824_032712</name>
</gene>
<dbReference type="Proteomes" id="UP000886595">
    <property type="component" value="Unassembled WGS sequence"/>
</dbReference>
<comment type="caution">
    <text evidence="1">The sequence shown here is derived from an EMBL/GenBank/DDBJ whole genome shotgun (WGS) entry which is preliminary data.</text>
</comment>
<evidence type="ECO:0000313" key="1">
    <source>
        <dbReference type="EMBL" id="KAG2304061.1"/>
    </source>
</evidence>
<protein>
    <submittedName>
        <fullName evidence="1">Uncharacterized protein</fullName>
    </submittedName>
</protein>
<keyword evidence="2" id="KW-1185">Reference proteome</keyword>
<organism evidence="1 2">
    <name type="scientific">Brassica carinata</name>
    <name type="common">Ethiopian mustard</name>
    <name type="synonym">Abyssinian cabbage</name>
    <dbReference type="NCBI Taxonomy" id="52824"/>
    <lineage>
        <taxon>Eukaryota</taxon>
        <taxon>Viridiplantae</taxon>
        <taxon>Streptophyta</taxon>
        <taxon>Embryophyta</taxon>
        <taxon>Tracheophyta</taxon>
        <taxon>Spermatophyta</taxon>
        <taxon>Magnoliopsida</taxon>
        <taxon>eudicotyledons</taxon>
        <taxon>Gunneridae</taxon>
        <taxon>Pentapetalae</taxon>
        <taxon>rosids</taxon>
        <taxon>malvids</taxon>
        <taxon>Brassicales</taxon>
        <taxon>Brassicaceae</taxon>
        <taxon>Brassiceae</taxon>
        <taxon>Brassica</taxon>
    </lineage>
</organism>
<name>A0A8X7SCX7_BRACI</name>
<reference evidence="1 2" key="1">
    <citation type="submission" date="2020-02" db="EMBL/GenBank/DDBJ databases">
        <authorList>
            <person name="Ma Q."/>
            <person name="Huang Y."/>
            <person name="Song X."/>
            <person name="Pei D."/>
        </authorList>
    </citation>
    <scope>NUCLEOTIDE SEQUENCE [LARGE SCALE GENOMIC DNA]</scope>
    <source>
        <strain evidence="1">Sxm20200214</strain>
        <tissue evidence="1">Leaf</tissue>
    </source>
</reference>